<dbReference type="EMBL" id="RQET01000004">
    <property type="protein sequence ID" value="TGK11870.1"/>
    <property type="molecule type" value="Genomic_DNA"/>
</dbReference>
<dbReference type="OrthoDB" id="340230at2"/>
<keyword evidence="3" id="KW-1185">Reference proteome</keyword>
<evidence type="ECO:0000256" key="1">
    <source>
        <dbReference type="SAM" id="Phobius"/>
    </source>
</evidence>
<dbReference type="Proteomes" id="UP000298458">
    <property type="component" value="Unassembled WGS sequence"/>
</dbReference>
<keyword evidence="1" id="KW-1133">Transmembrane helix</keyword>
<dbReference type="AlphaFoldDB" id="A0A4R9GGQ0"/>
<keyword evidence="1" id="KW-0812">Transmembrane</keyword>
<name>A0A4R9GGQ0_9LEPT</name>
<gene>
    <name evidence="2" type="ORF">EHO60_06170</name>
</gene>
<feature type="transmembrane region" description="Helical" evidence="1">
    <location>
        <begin position="5"/>
        <end position="22"/>
    </location>
</feature>
<comment type="caution">
    <text evidence="2">The sequence shown here is derived from an EMBL/GenBank/DDBJ whole genome shotgun (WGS) entry which is preliminary data.</text>
</comment>
<keyword evidence="1" id="KW-0472">Membrane</keyword>
<accession>A0A4R9GGQ0</accession>
<proteinExistence type="predicted"/>
<reference evidence="2" key="1">
    <citation type="journal article" date="2019" name="PLoS Negl. Trop. Dis.">
        <title>Revisiting the worldwide diversity of Leptospira species in the environment.</title>
        <authorList>
            <person name="Vincent A.T."/>
            <person name="Schiettekatte O."/>
            <person name="Bourhy P."/>
            <person name="Veyrier F.J."/>
            <person name="Picardeau M."/>
        </authorList>
    </citation>
    <scope>NUCLEOTIDE SEQUENCE [LARGE SCALE GENOMIC DNA]</scope>
    <source>
        <strain evidence="2">SSW15</strain>
    </source>
</reference>
<evidence type="ECO:0008006" key="4">
    <source>
        <dbReference type="Google" id="ProtNLM"/>
    </source>
</evidence>
<evidence type="ECO:0000313" key="2">
    <source>
        <dbReference type="EMBL" id="TGK11870.1"/>
    </source>
</evidence>
<organism evidence="2 3">
    <name type="scientific">Leptospira fletcheri</name>
    <dbReference type="NCBI Taxonomy" id="2484981"/>
    <lineage>
        <taxon>Bacteria</taxon>
        <taxon>Pseudomonadati</taxon>
        <taxon>Spirochaetota</taxon>
        <taxon>Spirochaetia</taxon>
        <taxon>Leptospirales</taxon>
        <taxon>Leptospiraceae</taxon>
        <taxon>Leptospira</taxon>
    </lineage>
</organism>
<sequence length="364" mass="41801">MKTKLYILAGLVVLLFTVFIVMEEKKEDLSEISYWKLSLDRLEYFPPSKEWISESGENFYGNAFSIFLKDGIKKGGLFFSVSNRNEETGEWIEYEGGYNSENTFRDLGQLKVKDFESLAEGTSPSASLKLGEGAPRIVLYSGNKTKTLRLGKKHFNGSTRIVMEEGKSATLLTAYNFIFERFQKGPEDFRQRQLVFPGKEFVQEIYYLEEDGKPIRIDNHPYQENGAKRNYWRRISGQIILLEPRLGEELYRSVIALRAELYPDEENGAGFKVGNLLAPQDTRSQFSLATLKVSLSGGDELMFRFHKPTEIQGKRFIPTIRIWNGSFKEPPFYVTEESFRKIKESAGLVEKASVWVAPKPPKKR</sequence>
<evidence type="ECO:0000313" key="3">
    <source>
        <dbReference type="Proteomes" id="UP000298458"/>
    </source>
</evidence>
<dbReference type="RefSeq" id="WP_135767273.1">
    <property type="nucleotide sequence ID" value="NZ_RQET01000004.1"/>
</dbReference>
<protein>
    <recommendedName>
        <fullName evidence="4">DUF4340 domain-containing protein</fullName>
    </recommendedName>
</protein>